<comment type="caution">
    <text evidence="2">The sequence shown here is derived from an EMBL/GenBank/DDBJ whole genome shotgun (WGS) entry which is preliminary data.</text>
</comment>
<feature type="region of interest" description="Disordered" evidence="1">
    <location>
        <begin position="1"/>
        <end position="48"/>
    </location>
</feature>
<name>A0A3D4V5E1_9BACT</name>
<sequence length="203" mass="21715">MRRSPLAAKSAPSVPCPSHHGAQARPCHRSTQRLDRTPGSSPYTSPMAGIVPFPDPAVAPQAALAPVLLYDGECGVCAESVQFVLAHERPSGRAGRPPLHFAPLQGTFGRTTQAAVTALQGVDSVVWVQPQRSGPAHMLVKSDAVLAVLHYLGGVWSVLGVLGRGLPRRWRDALYDAVARRRLGLRAPRCLLPFVVGPSRFLD</sequence>
<protein>
    <submittedName>
        <fullName evidence="2">DUF393 domain-containing protein</fullName>
    </submittedName>
</protein>
<organism evidence="2 3">
    <name type="scientific">Gemmatimonas aurantiaca</name>
    <dbReference type="NCBI Taxonomy" id="173480"/>
    <lineage>
        <taxon>Bacteria</taxon>
        <taxon>Pseudomonadati</taxon>
        <taxon>Gemmatimonadota</taxon>
        <taxon>Gemmatimonadia</taxon>
        <taxon>Gemmatimonadales</taxon>
        <taxon>Gemmatimonadaceae</taxon>
        <taxon>Gemmatimonas</taxon>
    </lineage>
</organism>
<proteinExistence type="predicted"/>
<dbReference type="Proteomes" id="UP000264071">
    <property type="component" value="Unassembled WGS sequence"/>
</dbReference>
<dbReference type="InterPro" id="IPR052927">
    <property type="entry name" value="DCC_oxidoreductase"/>
</dbReference>
<gene>
    <name evidence="2" type="ORF">DGD08_02030</name>
</gene>
<dbReference type="PANTHER" id="PTHR33639">
    <property type="entry name" value="THIOL-DISULFIDE OXIDOREDUCTASE DCC"/>
    <property type="match status" value="1"/>
</dbReference>
<dbReference type="AlphaFoldDB" id="A0A3D4V5E1"/>
<evidence type="ECO:0000256" key="1">
    <source>
        <dbReference type="SAM" id="MobiDB-lite"/>
    </source>
</evidence>
<dbReference type="InterPro" id="IPR007263">
    <property type="entry name" value="DCC1-like"/>
</dbReference>
<dbReference type="Pfam" id="PF04134">
    <property type="entry name" value="DCC1-like"/>
    <property type="match status" value="1"/>
</dbReference>
<evidence type="ECO:0000313" key="2">
    <source>
        <dbReference type="EMBL" id="HCT55972.1"/>
    </source>
</evidence>
<dbReference type="EMBL" id="DPIY01000002">
    <property type="protein sequence ID" value="HCT55972.1"/>
    <property type="molecule type" value="Genomic_DNA"/>
</dbReference>
<evidence type="ECO:0000313" key="3">
    <source>
        <dbReference type="Proteomes" id="UP000264071"/>
    </source>
</evidence>
<reference evidence="2 3" key="1">
    <citation type="journal article" date="2018" name="Nat. Biotechnol.">
        <title>A standardized bacterial taxonomy based on genome phylogeny substantially revises the tree of life.</title>
        <authorList>
            <person name="Parks D.H."/>
            <person name="Chuvochina M."/>
            <person name="Waite D.W."/>
            <person name="Rinke C."/>
            <person name="Skarshewski A."/>
            <person name="Chaumeil P.A."/>
            <person name="Hugenholtz P."/>
        </authorList>
    </citation>
    <scope>NUCLEOTIDE SEQUENCE [LARGE SCALE GENOMIC DNA]</scope>
    <source>
        <strain evidence="2">UBA8844</strain>
    </source>
</reference>
<accession>A0A3D4V5E1</accession>
<dbReference type="GO" id="GO:0015035">
    <property type="term" value="F:protein-disulfide reductase activity"/>
    <property type="evidence" value="ECO:0007669"/>
    <property type="project" value="InterPro"/>
</dbReference>
<dbReference type="PANTHER" id="PTHR33639:SF2">
    <property type="entry name" value="DUF393 DOMAIN-CONTAINING PROTEIN"/>
    <property type="match status" value="1"/>
</dbReference>